<dbReference type="GO" id="GO:0016616">
    <property type="term" value="F:oxidoreductase activity, acting on the CH-OH group of donors, NAD or NADP as acceptor"/>
    <property type="evidence" value="ECO:0007669"/>
    <property type="project" value="InterPro"/>
</dbReference>
<evidence type="ECO:0000259" key="6">
    <source>
        <dbReference type="Pfam" id="PF02826"/>
    </source>
</evidence>
<dbReference type="SUPFAM" id="SSF51735">
    <property type="entry name" value="NAD(P)-binding Rossmann-fold domains"/>
    <property type="match status" value="1"/>
</dbReference>
<evidence type="ECO:0000256" key="1">
    <source>
        <dbReference type="ARBA" id="ARBA00005854"/>
    </source>
</evidence>
<evidence type="ECO:0000313" key="7">
    <source>
        <dbReference type="EMBL" id="TDY63086.1"/>
    </source>
</evidence>
<feature type="domain" description="D-isomer specific 2-hydroxyacid dehydrogenase catalytic" evidence="5">
    <location>
        <begin position="36"/>
        <end position="315"/>
    </location>
</feature>
<proteinExistence type="inferred from homology"/>
<dbReference type="Pfam" id="PF00389">
    <property type="entry name" value="2-Hacid_dh"/>
    <property type="match status" value="1"/>
</dbReference>
<name>A0A4R8MGJ7_9BACT</name>
<dbReference type="InterPro" id="IPR029753">
    <property type="entry name" value="D-isomer_DH_CS"/>
</dbReference>
<feature type="domain" description="D-isomer specific 2-hydroxyacid dehydrogenase NAD-binding" evidence="6">
    <location>
        <begin position="106"/>
        <end position="283"/>
    </location>
</feature>
<protein>
    <submittedName>
        <fullName evidence="7">D-3-phosphoglycerate dehydrogenase</fullName>
    </submittedName>
</protein>
<comment type="caution">
    <text evidence="7">The sequence shown here is derived from an EMBL/GenBank/DDBJ whole genome shotgun (WGS) entry which is preliminary data.</text>
</comment>
<evidence type="ECO:0000313" key="8">
    <source>
        <dbReference type="Proteomes" id="UP000295066"/>
    </source>
</evidence>
<dbReference type="RefSeq" id="WP_133955915.1">
    <property type="nucleotide sequence ID" value="NZ_SORI01000002.1"/>
</dbReference>
<dbReference type="GO" id="GO:0051287">
    <property type="term" value="F:NAD binding"/>
    <property type="evidence" value="ECO:0007669"/>
    <property type="project" value="InterPro"/>
</dbReference>
<dbReference type="EMBL" id="SORI01000002">
    <property type="protein sequence ID" value="TDY63086.1"/>
    <property type="molecule type" value="Genomic_DNA"/>
</dbReference>
<keyword evidence="2 4" id="KW-0560">Oxidoreductase</keyword>
<keyword evidence="3" id="KW-0520">NAD</keyword>
<dbReference type="FunFam" id="3.40.50.720:FF:000203">
    <property type="entry name" value="D-3-phosphoglycerate dehydrogenase (SerA)"/>
    <property type="match status" value="1"/>
</dbReference>
<gene>
    <name evidence="7" type="ORF">C8D99_10267</name>
</gene>
<dbReference type="Pfam" id="PF02826">
    <property type="entry name" value="2-Hacid_dh_C"/>
    <property type="match status" value="1"/>
</dbReference>
<dbReference type="PANTHER" id="PTHR43761:SF1">
    <property type="entry name" value="D-ISOMER SPECIFIC 2-HYDROXYACID DEHYDROGENASE CATALYTIC DOMAIN-CONTAINING PROTEIN-RELATED"/>
    <property type="match status" value="1"/>
</dbReference>
<dbReference type="PROSITE" id="PS00671">
    <property type="entry name" value="D_2_HYDROXYACID_DH_3"/>
    <property type="match status" value="1"/>
</dbReference>
<evidence type="ECO:0000256" key="2">
    <source>
        <dbReference type="ARBA" id="ARBA00023002"/>
    </source>
</evidence>
<dbReference type="InterPro" id="IPR006139">
    <property type="entry name" value="D-isomer_2_OHA_DH_cat_dom"/>
</dbReference>
<keyword evidence="8" id="KW-1185">Reference proteome</keyword>
<evidence type="ECO:0000256" key="4">
    <source>
        <dbReference type="RuleBase" id="RU003719"/>
    </source>
</evidence>
<dbReference type="SUPFAM" id="SSF52283">
    <property type="entry name" value="Formate/glycerate dehydrogenase catalytic domain-like"/>
    <property type="match status" value="1"/>
</dbReference>
<dbReference type="Gene3D" id="3.40.50.720">
    <property type="entry name" value="NAD(P)-binding Rossmann-like Domain"/>
    <property type="match status" value="2"/>
</dbReference>
<reference evidence="7 8" key="1">
    <citation type="submission" date="2019-03" db="EMBL/GenBank/DDBJ databases">
        <title>Genomic Encyclopedia of Type Strains, Phase IV (KMG-IV): sequencing the most valuable type-strain genomes for metagenomic binning, comparative biology and taxonomic classification.</title>
        <authorList>
            <person name="Goeker M."/>
        </authorList>
    </citation>
    <scope>NUCLEOTIDE SEQUENCE [LARGE SCALE GENOMIC DNA]</scope>
    <source>
        <strain evidence="7 8">DSM 25964</strain>
    </source>
</reference>
<dbReference type="OrthoDB" id="9805416at2"/>
<dbReference type="InterPro" id="IPR050418">
    <property type="entry name" value="D-iso_2-hydroxyacid_DH_PdxB"/>
</dbReference>
<dbReference type="InterPro" id="IPR006140">
    <property type="entry name" value="D-isomer_DH_NAD-bd"/>
</dbReference>
<sequence>MKIVFAGEYPAGTLEKFREILPGKEFELVPVTGQKEYEELSDAEVIVLRIFKAYRNTIENNGKLRLIHRWGAGVDSVDVEAATEHGVLVANTPGANAYAVSELALLLMLALGRNLQAHTRSIASGVWSRTMFLDQTFTLNKKIVGLIGGGNIGRQVAAKVQAFGASVRYYDTFRLPEQLERECGMAYVPLEELLRTSDVVSLHVPLTEETRHLLDAEKLAMLKPGAFVINTARGGLIDDDALLAAVLEKRIAGAGLDCPEREPLSPDHPMLRQPNIIITPHIGGATSDLADAMIPMIADNILRLARGEEVRYVVNPRANKEHPAS</sequence>
<accession>A0A4R8MGJ7</accession>
<dbReference type="AlphaFoldDB" id="A0A4R8MGJ7"/>
<comment type="similarity">
    <text evidence="1 4">Belongs to the D-isomer specific 2-hydroxyacid dehydrogenase family.</text>
</comment>
<dbReference type="Proteomes" id="UP000295066">
    <property type="component" value="Unassembled WGS sequence"/>
</dbReference>
<evidence type="ECO:0000259" key="5">
    <source>
        <dbReference type="Pfam" id="PF00389"/>
    </source>
</evidence>
<dbReference type="PROSITE" id="PS00670">
    <property type="entry name" value="D_2_HYDROXYACID_DH_2"/>
    <property type="match status" value="1"/>
</dbReference>
<evidence type="ECO:0000256" key="3">
    <source>
        <dbReference type="ARBA" id="ARBA00023027"/>
    </source>
</evidence>
<dbReference type="CDD" id="cd12175">
    <property type="entry name" value="2-Hacid_dh_11"/>
    <property type="match status" value="1"/>
</dbReference>
<organism evidence="7 8">
    <name type="scientific">Aminivibrio pyruvatiphilus</name>
    <dbReference type="NCBI Taxonomy" id="1005740"/>
    <lineage>
        <taxon>Bacteria</taxon>
        <taxon>Thermotogati</taxon>
        <taxon>Synergistota</taxon>
        <taxon>Synergistia</taxon>
        <taxon>Synergistales</taxon>
        <taxon>Aminobacteriaceae</taxon>
        <taxon>Aminivibrio</taxon>
    </lineage>
</organism>
<dbReference type="InterPro" id="IPR036291">
    <property type="entry name" value="NAD(P)-bd_dom_sf"/>
</dbReference>
<dbReference type="PANTHER" id="PTHR43761">
    <property type="entry name" value="D-ISOMER SPECIFIC 2-HYDROXYACID DEHYDROGENASE FAMILY PROTEIN (AFU_ORTHOLOGUE AFUA_1G13630)"/>
    <property type="match status" value="1"/>
</dbReference>